<reference evidence="1 2" key="1">
    <citation type="submission" date="2020-08" db="EMBL/GenBank/DDBJ databases">
        <title>Sequencing the genomes of 1000 actinobacteria strains.</title>
        <authorList>
            <person name="Klenk H.-P."/>
        </authorList>
    </citation>
    <scope>NUCLEOTIDE SEQUENCE [LARGE SCALE GENOMIC DNA]</scope>
    <source>
        <strain evidence="1 2">DSM 22826</strain>
    </source>
</reference>
<dbReference type="InterPro" id="IPR029058">
    <property type="entry name" value="AB_hydrolase_fold"/>
</dbReference>
<evidence type="ECO:0000313" key="2">
    <source>
        <dbReference type="Proteomes" id="UP000523000"/>
    </source>
</evidence>
<gene>
    <name evidence="1" type="ORF">E9229_001968</name>
</gene>
<evidence type="ECO:0000313" key="1">
    <source>
        <dbReference type="EMBL" id="MBB2995777.1"/>
    </source>
</evidence>
<dbReference type="Gene3D" id="3.40.50.1820">
    <property type="entry name" value="alpha/beta hydrolase"/>
    <property type="match status" value="1"/>
</dbReference>
<name>A0A839QIZ4_9MICC</name>
<sequence length="87" mass="9430">MCDPADGAEAASKIGGQPVVPFVDPVEIDDAVEVKRSYVLTLRDQAIPPALQRHMAQSSNVSELDTDHSPFLSRPDELAEILLVFAK</sequence>
<comment type="caution">
    <text evidence="1">The sequence shown here is derived from an EMBL/GenBank/DDBJ whole genome shotgun (WGS) entry which is preliminary data.</text>
</comment>
<protein>
    <recommendedName>
        <fullName evidence="3">Alpha/beta hydrolase</fullName>
    </recommendedName>
</protein>
<organism evidence="1 2">
    <name type="scientific">Paeniglutamicibacter cryotolerans</name>
    <dbReference type="NCBI Taxonomy" id="670079"/>
    <lineage>
        <taxon>Bacteria</taxon>
        <taxon>Bacillati</taxon>
        <taxon>Actinomycetota</taxon>
        <taxon>Actinomycetes</taxon>
        <taxon>Micrococcales</taxon>
        <taxon>Micrococcaceae</taxon>
        <taxon>Paeniglutamicibacter</taxon>
    </lineage>
</organism>
<evidence type="ECO:0008006" key="3">
    <source>
        <dbReference type="Google" id="ProtNLM"/>
    </source>
</evidence>
<keyword evidence="2" id="KW-1185">Reference proteome</keyword>
<dbReference type="EMBL" id="JACHVS010000001">
    <property type="protein sequence ID" value="MBB2995777.1"/>
    <property type="molecule type" value="Genomic_DNA"/>
</dbReference>
<proteinExistence type="predicted"/>
<dbReference type="Proteomes" id="UP000523000">
    <property type="component" value="Unassembled WGS sequence"/>
</dbReference>
<accession>A0A839QIZ4</accession>
<dbReference type="AlphaFoldDB" id="A0A839QIZ4"/>